<feature type="transmembrane region" description="Helical" evidence="6">
    <location>
        <begin position="41"/>
        <end position="62"/>
    </location>
</feature>
<evidence type="ECO:0000313" key="8">
    <source>
        <dbReference type="Proteomes" id="UP001200110"/>
    </source>
</evidence>
<name>A0ABS9IPK8_9ACTN</name>
<dbReference type="RefSeq" id="WP_236996728.1">
    <property type="nucleotide sequence ID" value="NZ_JAKKOR010000002.1"/>
</dbReference>
<comment type="subcellular location">
    <subcellularLocation>
        <location evidence="1">Membrane</location>
        <topology evidence="1">Multi-pass membrane protein</topology>
    </subcellularLocation>
</comment>
<feature type="transmembrane region" description="Helical" evidence="6">
    <location>
        <begin position="149"/>
        <end position="172"/>
    </location>
</feature>
<evidence type="ECO:0000256" key="3">
    <source>
        <dbReference type="ARBA" id="ARBA00022692"/>
    </source>
</evidence>
<dbReference type="PANTHER" id="PTHR21716:SF64">
    <property type="entry name" value="AI-2 TRANSPORT PROTEIN TQSA"/>
    <property type="match status" value="1"/>
</dbReference>
<keyword evidence="3 6" id="KW-0812">Transmembrane</keyword>
<feature type="transmembrane region" description="Helical" evidence="6">
    <location>
        <begin position="18"/>
        <end position="35"/>
    </location>
</feature>
<comment type="similarity">
    <text evidence="2">Belongs to the autoinducer-2 exporter (AI-2E) (TC 2.A.86) family.</text>
</comment>
<feature type="transmembrane region" description="Helical" evidence="6">
    <location>
        <begin position="233"/>
        <end position="263"/>
    </location>
</feature>
<dbReference type="PANTHER" id="PTHR21716">
    <property type="entry name" value="TRANSMEMBRANE PROTEIN"/>
    <property type="match status" value="1"/>
</dbReference>
<reference evidence="7 8" key="1">
    <citation type="submission" date="2022-01" db="EMBL/GenBank/DDBJ databases">
        <authorList>
            <person name="Huang Y."/>
        </authorList>
    </citation>
    <scope>NUCLEOTIDE SEQUENCE [LARGE SCALE GENOMIC DNA]</scope>
    <source>
        <strain evidence="7 8">HY366</strain>
    </source>
</reference>
<gene>
    <name evidence="7" type="ORF">L5G33_03295</name>
</gene>
<evidence type="ECO:0000256" key="6">
    <source>
        <dbReference type="SAM" id="Phobius"/>
    </source>
</evidence>
<evidence type="ECO:0000256" key="5">
    <source>
        <dbReference type="ARBA" id="ARBA00023136"/>
    </source>
</evidence>
<comment type="caution">
    <text evidence="7">The sequence shown here is derived from an EMBL/GenBank/DDBJ whole genome shotgun (WGS) entry which is preliminary data.</text>
</comment>
<accession>A0ABS9IPK8</accession>
<dbReference type="Proteomes" id="UP001200110">
    <property type="component" value="Unassembled WGS sequence"/>
</dbReference>
<dbReference type="Pfam" id="PF01594">
    <property type="entry name" value="AI-2E_transport"/>
    <property type="match status" value="1"/>
</dbReference>
<evidence type="ECO:0000256" key="4">
    <source>
        <dbReference type="ARBA" id="ARBA00022989"/>
    </source>
</evidence>
<dbReference type="InterPro" id="IPR002549">
    <property type="entry name" value="AI-2E-like"/>
</dbReference>
<evidence type="ECO:0000313" key="7">
    <source>
        <dbReference type="EMBL" id="MCF8587492.1"/>
    </source>
</evidence>
<keyword evidence="8" id="KW-1185">Reference proteome</keyword>
<evidence type="ECO:0000256" key="1">
    <source>
        <dbReference type="ARBA" id="ARBA00004141"/>
    </source>
</evidence>
<organism evidence="7 8">
    <name type="scientific">Gordonia liuliyuniae</name>
    <dbReference type="NCBI Taxonomy" id="2911517"/>
    <lineage>
        <taxon>Bacteria</taxon>
        <taxon>Bacillati</taxon>
        <taxon>Actinomycetota</taxon>
        <taxon>Actinomycetes</taxon>
        <taxon>Mycobacteriales</taxon>
        <taxon>Gordoniaceae</taxon>
        <taxon>Gordonia</taxon>
    </lineage>
</organism>
<sequence>MADTPVSDRSSARTVPRGLAVLVALASITVVTAGIKVTAGIVGPVFLALILVIAVHPAGTYLRRHGWPRWLSAIVVLVALYGILVVIFGSVVFSLGRLTTILPDYADKFDDLVDDVKQFLQDHGVATASADSILGNIDSHTLISAAGSLLSSAVSLTSTLILIISVALFLVVDSLGVDDRTAVLRHVRPNIAEAMIGFTNGTRRYLLVTTLFGFIVAVLDAGVLWAIGIPLPLLWGLLSFITNYIPNIGFVLGVVPPAVLGLLEGGPGTMLLVIVVYSAINVVLQSFVQPKFVGDAVGLSTTITFLSLVVWGWILGPLGAILAVPLTIFVKSLLVDVDPQTRWMNIFIADTVSATPSGPSNEGSADA</sequence>
<proteinExistence type="inferred from homology"/>
<keyword evidence="4 6" id="KW-1133">Transmembrane helix</keyword>
<feature type="transmembrane region" description="Helical" evidence="6">
    <location>
        <begin position="308"/>
        <end position="334"/>
    </location>
</feature>
<protein>
    <submittedName>
        <fullName evidence="7">AI-2E family transporter</fullName>
    </submittedName>
</protein>
<dbReference type="EMBL" id="JAKKOR010000002">
    <property type="protein sequence ID" value="MCF8587492.1"/>
    <property type="molecule type" value="Genomic_DNA"/>
</dbReference>
<keyword evidence="5 6" id="KW-0472">Membrane</keyword>
<feature type="transmembrane region" description="Helical" evidence="6">
    <location>
        <begin position="270"/>
        <end position="288"/>
    </location>
</feature>
<feature type="transmembrane region" description="Helical" evidence="6">
    <location>
        <begin position="205"/>
        <end position="227"/>
    </location>
</feature>
<feature type="transmembrane region" description="Helical" evidence="6">
    <location>
        <begin position="74"/>
        <end position="95"/>
    </location>
</feature>
<evidence type="ECO:0000256" key="2">
    <source>
        <dbReference type="ARBA" id="ARBA00009773"/>
    </source>
</evidence>